<dbReference type="AlphaFoldDB" id="A0A106BWS3"/>
<feature type="signal peptide" evidence="2">
    <location>
        <begin position="1"/>
        <end position="26"/>
    </location>
</feature>
<name>A0A106BWS3_SHEFR</name>
<dbReference type="Proteomes" id="UP000055702">
    <property type="component" value="Unassembled WGS sequence"/>
</dbReference>
<dbReference type="InterPro" id="IPR008964">
    <property type="entry name" value="Invasin/intimin_cell_adhesion"/>
</dbReference>
<dbReference type="RefSeq" id="WP_059747769.1">
    <property type="nucleotide sequence ID" value="NZ_LRDC01000071.1"/>
</dbReference>
<evidence type="ECO:0000256" key="1">
    <source>
        <dbReference type="ARBA" id="ARBA00010116"/>
    </source>
</evidence>
<dbReference type="InterPro" id="IPR013783">
    <property type="entry name" value="Ig-like_fold"/>
</dbReference>
<comment type="similarity">
    <text evidence="1">Belongs to the intimin/invasin family.</text>
</comment>
<accession>A0A106BWS3</accession>
<sequence length="826" mass="85501">MQLKMITRTLLLLLTSVLLFTGCNGATDGTDTATLKGDYSITVSYQNVINNQCDTSTDSLIFDINGSFCAVAHLKIGSTNVSGALITFSTTNAAIAPTTVLTLASGLATTVITSSSTDAGTLSASYSPSDTDAVTATRNYQFKEYDTSVPVEAIKLTASISDATGPITRFNIDKTVQLNALLTDSNNQAIANQIVTFNAGSATLTPATALTKASGIATLNYTPSEAELGASLLTVTAEYQGNTLTSSSAFEVSASDDIATNSNVKMGSYNANDEFVESELATTLVAATDGSYNISAGGTFGITATLVNENTDGTFTRLQSPTSISFSSDCSTNDNATLDSPVTSLSGSASSTFSDVSCSGNSERNDTIIATATVNGASLNASLPFTLARQTLSNVSFVSADPSQIRIKGSGGTGSTESSLVTFLVTSANGQPAAQQTVNFSLDTSVGGLRFANGEVTDSSITNSQGLVSVRVQAGTIPTPVRVVASTTDADTNQTITSQSEQLTVNTGLPQQLGFSISRSNGNPEAGDYNGEQVTITAYASDSFANPAPDDTTINFTAEGGQIEPSCSIENGKCSVIWTSASPRVSDHRVTIMAYALGHETFFDINGNNVFDDADGGVVNGCLSGTTSVACSGNGMDVETYHDGGFVDLPDAFRDDNESRTHDSAEPYFNIQASNTYQLADGKFNGPQCQGTLCDSTAMSTYIRKALVLTMSGSDANFVVSQDGSLISNYDTDVQPIALDATVKFDVVLTDSANQILPSGTTLTVTSTEGELQFSGYTVPNKSLAGGTSTSFTLKNNGTSGTSQVTLAATTPKGVVTKLIFDVTLS</sequence>
<evidence type="ECO:0000313" key="5">
    <source>
        <dbReference type="Proteomes" id="UP000055702"/>
    </source>
</evidence>
<proteinExistence type="inferred from homology"/>
<dbReference type="Gene3D" id="2.60.40.10">
    <property type="entry name" value="Immunoglobulins"/>
    <property type="match status" value="4"/>
</dbReference>
<dbReference type="PROSITE" id="PS51257">
    <property type="entry name" value="PROKAR_LIPOPROTEIN"/>
    <property type="match status" value="1"/>
</dbReference>
<protein>
    <recommendedName>
        <fullName evidence="3">Big-1 domain-containing protein</fullName>
    </recommendedName>
</protein>
<gene>
    <name evidence="4" type="ORF">AWJ07_09605</name>
</gene>
<organism evidence="4">
    <name type="scientific">Shewanella frigidimarina</name>
    <dbReference type="NCBI Taxonomy" id="56812"/>
    <lineage>
        <taxon>Bacteria</taxon>
        <taxon>Pseudomonadati</taxon>
        <taxon>Pseudomonadota</taxon>
        <taxon>Gammaproteobacteria</taxon>
        <taxon>Alteromonadales</taxon>
        <taxon>Shewanellaceae</taxon>
        <taxon>Shewanella</taxon>
    </lineage>
</organism>
<evidence type="ECO:0000256" key="2">
    <source>
        <dbReference type="SAM" id="SignalP"/>
    </source>
</evidence>
<dbReference type="InterPro" id="IPR003344">
    <property type="entry name" value="Big_1_dom"/>
</dbReference>
<dbReference type="EMBL" id="LRDC01000071">
    <property type="protein sequence ID" value="KVX00061.1"/>
    <property type="molecule type" value="Genomic_DNA"/>
</dbReference>
<reference evidence="4 5" key="1">
    <citation type="submission" date="2016-01" db="EMBL/GenBank/DDBJ databases">
        <title>Draft genome of the antarctic isolate Shewanella frigidimarina Ag06-30.</title>
        <authorList>
            <person name="Parmeciano Di Noto G."/>
            <person name="Vazquez S."/>
            <person name="Mac Cormack W."/>
            <person name="Iriarte A."/>
            <person name="Quiroga C."/>
        </authorList>
    </citation>
    <scope>NUCLEOTIDE SEQUENCE [LARGE SCALE GENOMIC DNA]</scope>
    <source>
        <strain evidence="4 5">Ag06-30</strain>
    </source>
</reference>
<evidence type="ECO:0000259" key="3">
    <source>
        <dbReference type="PROSITE" id="PS51127"/>
    </source>
</evidence>
<dbReference type="PROSITE" id="PS51127">
    <property type="entry name" value="BIG1"/>
    <property type="match status" value="1"/>
</dbReference>
<dbReference type="SUPFAM" id="SSF49373">
    <property type="entry name" value="Invasin/intimin cell-adhesion fragments"/>
    <property type="match status" value="2"/>
</dbReference>
<evidence type="ECO:0000313" key="4">
    <source>
        <dbReference type="EMBL" id="KVX00061.1"/>
    </source>
</evidence>
<feature type="domain" description="Big-1" evidence="3">
    <location>
        <begin position="157"/>
        <end position="252"/>
    </location>
</feature>
<comment type="caution">
    <text evidence="4">The sequence shown here is derived from an EMBL/GenBank/DDBJ whole genome shotgun (WGS) entry which is preliminary data.</text>
</comment>
<keyword evidence="2" id="KW-0732">Signal</keyword>
<feature type="chain" id="PRO_5007125800" description="Big-1 domain-containing protein" evidence="2">
    <location>
        <begin position="27"/>
        <end position="826"/>
    </location>
</feature>